<sequence length="419" mass="45387">MNFAEAMKDVARKAKKAARKISCADGSVRNGAILKLASLLEKEQEFIFAENRKDLDAAKARGLDNARMQRLEISPAVLNYMIQGCNEVAAQTDPVGEIEKMERRPSGVLVGKMRIPLGVIMMIFESRPNVTVDAAVLCLKAGNSIILRGGSEAIHSNLALASLIHKALESQNLPADAAQVVAVTDREAVSELLKLDEYIDVVIPRGGEGLIRAVVQQATMPVLKHYKGVCHIFVDKFADIAKSVDIVKNSKTQKPGVCNALEGVLVHEDIAEDFLPAMATILGACGVQFRACPRSMSLLGNTAIAATIDDFGYEFLDLILTVKVVSSQDDAQDYIARYGSNHTEVILTKDHDRAMRFVREVDASMVGVNCSTRFNDGGQLGLGAEIGISTSKLHSYGPMGAKELTSTKFVSLGEWNIRL</sequence>
<dbReference type="PANTHER" id="PTHR11063">
    <property type="entry name" value="GLUTAMATE SEMIALDEHYDE DEHYDROGENASE"/>
    <property type="match status" value="1"/>
</dbReference>
<evidence type="ECO:0000256" key="5">
    <source>
        <dbReference type="ARBA" id="ARBA00023002"/>
    </source>
</evidence>
<dbReference type="EMBL" id="FNGA01000002">
    <property type="protein sequence ID" value="SDK74564.1"/>
    <property type="molecule type" value="Genomic_DNA"/>
</dbReference>
<dbReference type="InterPro" id="IPR000965">
    <property type="entry name" value="GPR_dom"/>
</dbReference>
<comment type="subcellular location">
    <subcellularLocation>
        <location evidence="7">Cytoplasm</location>
    </subcellularLocation>
</comment>
<dbReference type="PIRSF" id="PIRSF000151">
    <property type="entry name" value="GPR"/>
    <property type="match status" value="1"/>
</dbReference>
<dbReference type="InterPro" id="IPR015590">
    <property type="entry name" value="Aldehyde_DH_dom"/>
</dbReference>
<dbReference type="CDD" id="cd07079">
    <property type="entry name" value="ALDH_F18-19_ProA-GPR"/>
    <property type="match status" value="1"/>
</dbReference>
<keyword evidence="7" id="KW-0963">Cytoplasm</keyword>
<dbReference type="RefSeq" id="WP_092159042.1">
    <property type="nucleotide sequence ID" value="NZ_FNGA01000002.1"/>
</dbReference>
<dbReference type="GO" id="GO:0055129">
    <property type="term" value="P:L-proline biosynthetic process"/>
    <property type="evidence" value="ECO:0007669"/>
    <property type="project" value="UniProtKB-UniRule"/>
</dbReference>
<dbReference type="Proteomes" id="UP000199053">
    <property type="component" value="Unassembled WGS sequence"/>
</dbReference>
<dbReference type="HAMAP" id="MF_00412">
    <property type="entry name" value="ProA"/>
    <property type="match status" value="1"/>
</dbReference>
<dbReference type="InterPro" id="IPR016161">
    <property type="entry name" value="Ald_DH/histidinol_DH"/>
</dbReference>
<dbReference type="GO" id="GO:0004350">
    <property type="term" value="F:glutamate-5-semialdehyde dehydrogenase activity"/>
    <property type="evidence" value="ECO:0007669"/>
    <property type="project" value="UniProtKB-UniRule"/>
</dbReference>
<dbReference type="NCBIfam" id="NF001221">
    <property type="entry name" value="PRK00197.1"/>
    <property type="match status" value="1"/>
</dbReference>
<feature type="domain" description="Aldehyde dehydrogenase" evidence="8">
    <location>
        <begin position="5"/>
        <end position="280"/>
    </location>
</feature>
<proteinExistence type="inferred from homology"/>
<evidence type="ECO:0000256" key="4">
    <source>
        <dbReference type="ARBA" id="ARBA00022857"/>
    </source>
</evidence>
<comment type="catalytic activity">
    <reaction evidence="6 7">
        <text>L-glutamate 5-semialdehyde + phosphate + NADP(+) = L-glutamyl 5-phosphate + NADPH + H(+)</text>
        <dbReference type="Rhea" id="RHEA:19541"/>
        <dbReference type="ChEBI" id="CHEBI:15378"/>
        <dbReference type="ChEBI" id="CHEBI:43474"/>
        <dbReference type="ChEBI" id="CHEBI:57783"/>
        <dbReference type="ChEBI" id="CHEBI:58066"/>
        <dbReference type="ChEBI" id="CHEBI:58274"/>
        <dbReference type="ChEBI" id="CHEBI:58349"/>
        <dbReference type="EC" id="1.2.1.41"/>
    </reaction>
</comment>
<dbReference type="PANTHER" id="PTHR11063:SF8">
    <property type="entry name" value="DELTA-1-PYRROLINE-5-CARBOXYLATE SYNTHASE"/>
    <property type="match status" value="1"/>
</dbReference>
<evidence type="ECO:0000256" key="7">
    <source>
        <dbReference type="HAMAP-Rule" id="MF_00412"/>
    </source>
</evidence>
<dbReference type="STRING" id="246191.SAMN05660337_1078"/>
<dbReference type="OrthoDB" id="9809970at2"/>
<keyword evidence="10" id="KW-1185">Reference proteome</keyword>
<dbReference type="NCBIfam" id="TIGR00407">
    <property type="entry name" value="proA"/>
    <property type="match status" value="1"/>
</dbReference>
<keyword evidence="4 7" id="KW-0521">NADP</keyword>
<evidence type="ECO:0000256" key="6">
    <source>
        <dbReference type="ARBA" id="ARBA00049024"/>
    </source>
</evidence>
<dbReference type="GO" id="GO:0050661">
    <property type="term" value="F:NADP binding"/>
    <property type="evidence" value="ECO:0007669"/>
    <property type="project" value="InterPro"/>
</dbReference>
<evidence type="ECO:0000256" key="1">
    <source>
        <dbReference type="ARBA" id="ARBA00004985"/>
    </source>
</evidence>
<evidence type="ECO:0000256" key="3">
    <source>
        <dbReference type="ARBA" id="ARBA00022650"/>
    </source>
</evidence>
<dbReference type="AlphaFoldDB" id="A0A1G9EEM5"/>
<dbReference type="Gene3D" id="3.40.309.10">
    <property type="entry name" value="Aldehyde Dehydrogenase, Chain A, domain 2"/>
    <property type="match status" value="1"/>
</dbReference>
<comment type="similarity">
    <text evidence="7">Belongs to the gamma-glutamyl phosphate reductase family.</text>
</comment>
<evidence type="ECO:0000313" key="9">
    <source>
        <dbReference type="EMBL" id="SDK74564.1"/>
    </source>
</evidence>
<dbReference type="SUPFAM" id="SSF53720">
    <property type="entry name" value="ALDH-like"/>
    <property type="match status" value="1"/>
</dbReference>
<keyword evidence="5 7" id="KW-0560">Oxidoreductase</keyword>
<dbReference type="EC" id="1.2.1.41" evidence="7"/>
<dbReference type="UniPathway" id="UPA00098">
    <property type="reaction ID" value="UER00360"/>
</dbReference>
<dbReference type="InterPro" id="IPR016162">
    <property type="entry name" value="Ald_DH_N"/>
</dbReference>
<dbReference type="GO" id="GO:0005737">
    <property type="term" value="C:cytoplasm"/>
    <property type="evidence" value="ECO:0007669"/>
    <property type="project" value="UniProtKB-SubCell"/>
</dbReference>
<keyword evidence="3 7" id="KW-0641">Proline biosynthesis</keyword>
<dbReference type="Gene3D" id="3.40.605.10">
    <property type="entry name" value="Aldehyde Dehydrogenase, Chain A, domain 1"/>
    <property type="match status" value="1"/>
</dbReference>
<dbReference type="FunFam" id="3.40.309.10:FF:000006">
    <property type="entry name" value="Gamma-glutamyl phosphate reductase"/>
    <property type="match status" value="1"/>
</dbReference>
<name>A0A1G9EEM5_9BACT</name>
<dbReference type="InterPro" id="IPR016163">
    <property type="entry name" value="Ald_DH_C"/>
</dbReference>
<protein>
    <recommendedName>
        <fullName evidence="7">Gamma-glutamyl phosphate reductase</fullName>
        <shortName evidence="7">GPR</shortName>
        <ecNumber evidence="7">1.2.1.41</ecNumber>
    </recommendedName>
    <alternativeName>
        <fullName evidence="7">Glutamate-5-semialdehyde dehydrogenase</fullName>
    </alternativeName>
    <alternativeName>
        <fullName evidence="7">Glutamyl-gamma-semialdehyde dehydrogenase</fullName>
        <shortName evidence="7">GSA dehydrogenase</shortName>
    </alternativeName>
</protein>
<organism evidence="9 10">
    <name type="scientific">Maridesulfovibrio ferrireducens</name>
    <dbReference type="NCBI Taxonomy" id="246191"/>
    <lineage>
        <taxon>Bacteria</taxon>
        <taxon>Pseudomonadati</taxon>
        <taxon>Thermodesulfobacteriota</taxon>
        <taxon>Desulfovibrionia</taxon>
        <taxon>Desulfovibrionales</taxon>
        <taxon>Desulfovibrionaceae</taxon>
        <taxon>Maridesulfovibrio</taxon>
    </lineage>
</organism>
<evidence type="ECO:0000256" key="2">
    <source>
        <dbReference type="ARBA" id="ARBA00022605"/>
    </source>
</evidence>
<reference evidence="10" key="1">
    <citation type="submission" date="2016-10" db="EMBL/GenBank/DDBJ databases">
        <authorList>
            <person name="Varghese N."/>
            <person name="Submissions S."/>
        </authorList>
    </citation>
    <scope>NUCLEOTIDE SEQUENCE [LARGE SCALE GENOMIC DNA]</scope>
    <source>
        <strain evidence="10">DSM 16995</strain>
    </source>
</reference>
<accession>A0A1G9EEM5</accession>
<gene>
    <name evidence="7" type="primary">proA</name>
    <name evidence="9" type="ORF">SAMN05660337_1078</name>
</gene>
<dbReference type="InterPro" id="IPR012134">
    <property type="entry name" value="Glu-5-SA_DH"/>
</dbReference>
<comment type="function">
    <text evidence="7">Catalyzes the NADPH-dependent reduction of L-glutamate 5-phosphate into L-glutamate 5-semialdehyde and phosphate. The product spontaneously undergoes cyclization to form 1-pyrroline-5-carboxylate.</text>
</comment>
<evidence type="ECO:0000313" key="10">
    <source>
        <dbReference type="Proteomes" id="UP000199053"/>
    </source>
</evidence>
<comment type="pathway">
    <text evidence="1 7">Amino-acid biosynthesis; L-proline biosynthesis; L-glutamate 5-semialdehyde from L-glutamate: step 2/2.</text>
</comment>
<keyword evidence="2 7" id="KW-0028">Amino-acid biosynthesis</keyword>
<evidence type="ECO:0000259" key="8">
    <source>
        <dbReference type="Pfam" id="PF00171"/>
    </source>
</evidence>
<dbReference type="Pfam" id="PF00171">
    <property type="entry name" value="Aldedh"/>
    <property type="match status" value="1"/>
</dbReference>